<dbReference type="Proteomes" id="UP000753376">
    <property type="component" value="Unassembled WGS sequence"/>
</dbReference>
<dbReference type="PANTHER" id="PTHR43800:SF1">
    <property type="entry name" value="PEPTIDYL-LYSINE N-ACETYLTRANSFERASE YJAB"/>
    <property type="match status" value="1"/>
</dbReference>
<comment type="caution">
    <text evidence="4">The sequence shown here is derived from an EMBL/GenBank/DDBJ whole genome shotgun (WGS) entry which is preliminary data.</text>
</comment>
<keyword evidence="5" id="KW-1185">Reference proteome</keyword>
<sequence>MIRDYREADIDQILAIWLSASIKAHDFIESAFWKTKISEMRDVYIPASETLVYEAQGEVAGFYSLYESNLAAIFVTPKSQGQGLGSVLIDDAKNRREKLQLTVYKENTPSIKFYEKHGFTVLGEQIDEHTGHPELIMEYHS</sequence>
<dbReference type="PROSITE" id="PS51186">
    <property type="entry name" value="GNAT"/>
    <property type="match status" value="1"/>
</dbReference>
<evidence type="ECO:0000313" key="4">
    <source>
        <dbReference type="EMBL" id="MBU2873461.1"/>
    </source>
</evidence>
<evidence type="ECO:0000259" key="3">
    <source>
        <dbReference type="PROSITE" id="PS51186"/>
    </source>
</evidence>
<dbReference type="Pfam" id="PF13673">
    <property type="entry name" value="Acetyltransf_10"/>
    <property type="match status" value="1"/>
</dbReference>
<dbReference type="InterPro" id="IPR000182">
    <property type="entry name" value="GNAT_dom"/>
</dbReference>
<dbReference type="EMBL" id="JAHKPV010000004">
    <property type="protein sequence ID" value="MBU2873461.1"/>
    <property type="molecule type" value="Genomic_DNA"/>
</dbReference>
<organism evidence="4 5">
    <name type="scientific">Marinobacter salexigens</name>
    <dbReference type="NCBI Taxonomy" id="1925763"/>
    <lineage>
        <taxon>Bacteria</taxon>
        <taxon>Pseudomonadati</taxon>
        <taxon>Pseudomonadota</taxon>
        <taxon>Gammaproteobacteria</taxon>
        <taxon>Pseudomonadales</taxon>
        <taxon>Marinobacteraceae</taxon>
        <taxon>Marinobacter</taxon>
    </lineage>
</organism>
<dbReference type="PANTHER" id="PTHR43800">
    <property type="entry name" value="PEPTIDYL-LYSINE N-ACETYLTRANSFERASE YJAB"/>
    <property type="match status" value="1"/>
</dbReference>
<keyword evidence="2 4" id="KW-0012">Acyltransferase</keyword>
<evidence type="ECO:0000256" key="1">
    <source>
        <dbReference type="ARBA" id="ARBA00022679"/>
    </source>
</evidence>
<proteinExistence type="predicted"/>
<gene>
    <name evidence="4" type="ORF">KO508_05500</name>
</gene>
<keyword evidence="1 4" id="KW-0808">Transferase</keyword>
<dbReference type="GO" id="GO:0016746">
    <property type="term" value="F:acyltransferase activity"/>
    <property type="evidence" value="ECO:0007669"/>
    <property type="project" value="UniProtKB-KW"/>
</dbReference>
<dbReference type="EC" id="2.3.1.-" evidence="4"/>
<dbReference type="InterPro" id="IPR016181">
    <property type="entry name" value="Acyl_CoA_acyltransferase"/>
</dbReference>
<reference evidence="4 5" key="1">
    <citation type="submission" date="2021-05" db="EMBL/GenBank/DDBJ databases">
        <title>Draft genomes of bacteria isolated from model marine particles.</title>
        <authorList>
            <person name="Datta M.S."/>
            <person name="Schwartzman J.A."/>
            <person name="Enke T.N."/>
            <person name="Saavedra J."/>
            <person name="Cermak N."/>
            <person name="Cordero O.X."/>
        </authorList>
    </citation>
    <scope>NUCLEOTIDE SEQUENCE [LARGE SCALE GENOMIC DNA]</scope>
    <source>
        <strain evidence="4 5">D2M19</strain>
    </source>
</reference>
<dbReference type="RefSeq" id="WP_200367434.1">
    <property type="nucleotide sequence ID" value="NZ_JAHKPV010000004.1"/>
</dbReference>
<protein>
    <submittedName>
        <fullName evidence="4">N-acetyltransferase</fullName>
        <ecNumber evidence="4">2.3.1.-</ecNumber>
    </submittedName>
</protein>
<accession>A0ABS6A5L8</accession>
<dbReference type="CDD" id="cd04301">
    <property type="entry name" value="NAT_SF"/>
    <property type="match status" value="1"/>
</dbReference>
<evidence type="ECO:0000313" key="5">
    <source>
        <dbReference type="Proteomes" id="UP000753376"/>
    </source>
</evidence>
<evidence type="ECO:0000256" key="2">
    <source>
        <dbReference type="ARBA" id="ARBA00023315"/>
    </source>
</evidence>
<dbReference type="SUPFAM" id="SSF55729">
    <property type="entry name" value="Acyl-CoA N-acyltransferases (Nat)"/>
    <property type="match status" value="1"/>
</dbReference>
<name>A0ABS6A5L8_9GAMM</name>
<dbReference type="NCBIfam" id="NF007853">
    <property type="entry name" value="PRK10562.1"/>
    <property type="match status" value="1"/>
</dbReference>
<dbReference type="Gene3D" id="3.40.630.30">
    <property type="match status" value="1"/>
</dbReference>
<feature type="domain" description="N-acetyltransferase" evidence="3">
    <location>
        <begin position="1"/>
        <end position="141"/>
    </location>
</feature>